<evidence type="ECO:0000256" key="2">
    <source>
        <dbReference type="ARBA" id="ARBA00022801"/>
    </source>
</evidence>
<dbReference type="Pfam" id="PF14310">
    <property type="entry name" value="Fn3-like"/>
    <property type="match status" value="1"/>
</dbReference>
<dbReference type="Pfam" id="PF07691">
    <property type="entry name" value="PA14"/>
    <property type="match status" value="1"/>
</dbReference>
<dbReference type="PANTHER" id="PTHR42715:SF10">
    <property type="entry name" value="BETA-GLUCOSIDASE"/>
    <property type="match status" value="1"/>
</dbReference>
<organism evidence="5 6">
    <name type="scientific">Kineococcus glutinatus</name>
    <dbReference type="NCBI Taxonomy" id="1070872"/>
    <lineage>
        <taxon>Bacteria</taxon>
        <taxon>Bacillati</taxon>
        <taxon>Actinomycetota</taxon>
        <taxon>Actinomycetes</taxon>
        <taxon>Kineosporiales</taxon>
        <taxon>Kineosporiaceae</taxon>
        <taxon>Kineococcus</taxon>
    </lineage>
</organism>
<dbReference type="SUPFAM" id="SSF51445">
    <property type="entry name" value="(Trans)glycosidases"/>
    <property type="match status" value="1"/>
</dbReference>
<feature type="signal peptide" evidence="3">
    <location>
        <begin position="1"/>
        <end position="32"/>
    </location>
</feature>
<dbReference type="Pfam" id="PF00933">
    <property type="entry name" value="Glyco_hydro_3"/>
    <property type="match status" value="1"/>
</dbReference>
<dbReference type="Gene3D" id="3.40.50.1700">
    <property type="entry name" value="Glycoside hydrolase family 3 C-terminal domain"/>
    <property type="match status" value="1"/>
</dbReference>
<gene>
    <name evidence="5" type="ORF">GCM10023225_05150</name>
</gene>
<dbReference type="InterPro" id="IPR001764">
    <property type="entry name" value="Glyco_hydro_3_N"/>
</dbReference>
<dbReference type="InterPro" id="IPR017853">
    <property type="entry name" value="GH"/>
</dbReference>
<dbReference type="Gene3D" id="3.20.20.300">
    <property type="entry name" value="Glycoside hydrolase, family 3, N-terminal domain"/>
    <property type="match status" value="1"/>
</dbReference>
<dbReference type="RefSeq" id="WP_345710763.1">
    <property type="nucleotide sequence ID" value="NZ_BAABIL010000054.1"/>
</dbReference>
<dbReference type="InterPro" id="IPR026891">
    <property type="entry name" value="Fn3-like"/>
</dbReference>
<comment type="caution">
    <text evidence="5">The sequence shown here is derived from an EMBL/GenBank/DDBJ whole genome shotgun (WGS) entry which is preliminary data.</text>
</comment>
<dbReference type="SMART" id="SM01217">
    <property type="entry name" value="Fn3_like"/>
    <property type="match status" value="1"/>
</dbReference>
<dbReference type="PROSITE" id="PS51820">
    <property type="entry name" value="PA14"/>
    <property type="match status" value="1"/>
</dbReference>
<evidence type="ECO:0000313" key="6">
    <source>
        <dbReference type="Proteomes" id="UP001501195"/>
    </source>
</evidence>
<reference evidence="6" key="1">
    <citation type="journal article" date="2019" name="Int. J. Syst. Evol. Microbiol.">
        <title>The Global Catalogue of Microorganisms (GCM) 10K type strain sequencing project: providing services to taxonomists for standard genome sequencing and annotation.</title>
        <authorList>
            <consortium name="The Broad Institute Genomics Platform"/>
            <consortium name="The Broad Institute Genome Sequencing Center for Infectious Disease"/>
            <person name="Wu L."/>
            <person name="Ma J."/>
        </authorList>
    </citation>
    <scope>NUCLEOTIDE SEQUENCE [LARGE SCALE GENOMIC DNA]</scope>
    <source>
        <strain evidence="6">JCM 18126</strain>
    </source>
</reference>
<dbReference type="InterPro" id="IPR037524">
    <property type="entry name" value="PA14/GLEYA"/>
</dbReference>
<dbReference type="PANTHER" id="PTHR42715">
    <property type="entry name" value="BETA-GLUCOSIDASE"/>
    <property type="match status" value="1"/>
</dbReference>
<evidence type="ECO:0000313" key="5">
    <source>
        <dbReference type="EMBL" id="GAA4965004.1"/>
    </source>
</evidence>
<name>A0ABP9H9T1_9ACTN</name>
<feature type="domain" description="PA14" evidence="4">
    <location>
        <begin position="455"/>
        <end position="614"/>
    </location>
</feature>
<keyword evidence="2 5" id="KW-0378">Hydrolase</keyword>
<dbReference type="Gene3D" id="2.60.120.260">
    <property type="entry name" value="Galactose-binding domain-like"/>
    <property type="match status" value="1"/>
</dbReference>
<protein>
    <submittedName>
        <fullName evidence="5">Glycoside hydrolase family 3 C-terminal domain-containing protein</fullName>
    </submittedName>
</protein>
<dbReference type="InterPro" id="IPR036962">
    <property type="entry name" value="Glyco_hydro_3_N_sf"/>
</dbReference>
<sequence length="889" mass="93023">MTEKRAGVRRRAAALLLVAASTATLFTSGAPAAVAVEQPWMNTSLSADQRADLVLQRLTLTQKTNLLIQSGGPGIPEYGIPAIRGIDGCCGSFSSTTATTALPVGLALASSFDTDLAQAYGKVSGSEARANGYNALAGPTMDLARTPYSGRLWESQGEDPMLLGDIAAAQTRGEQSAGVTAIAKHYLLNNHESRRAHVDVQVDERTLQEVYLRSWETEVKEGQPGAVMCSFNEVAGEHACSNSHLLTDLLKDQLGFSGYVSSDYDAAHGYADYAAGLDVAGPGWQISGPNLQAAVERGEVPAARVDDAARRVLRSMFAQGIVDNPPAGSFTNPQPAPQAIPAATLQANGAVAEQVADASAVLLKNTGTLPLTSRTTSIAVIGADADAYIDGGGSGAIVNPANLTTVLDGITARAGKNVKVEQAAGTDPVSLADTLPGPAPVPSSALSDVQAQYWAGADGSSGTYIDPSAFAGAPQLARTEKQINLRTGLSADAINTSQVAPLGFPLALQPISARWTAKLTAPATGTYGLSLSHLGTARLYVDGVEVVADAGTTYGTHTAQVPLVAGRTYDIRVEYTTDAPNQFDGVFNDQAGAMLRLGWTLPSGTVPTNIQQAVEVARRSEVAVVVARDYTGEASDRGSLSLPQDQDRLIEAVAAVNPRTVVVLATSGPVTMPWLGKVSGVVETWYAGQAQGKSIARVLYGDVNPSGKLPVTFPASDAQPAQIGTKNPFETVTQLNPTVSYDEGVNVGYRGYQAKGVTPLFPFGHGLSYTTFGYEKAQTKDFKTKDPSKPAQVKLQLTNTGKVSGTEVVQVYVGKLPTTVETPTRALAGYARVTLEPGKKKNVTVDLDTRSLQYWDAATDSWVTPKGKVPVYVGTSSGDIRLTAVLDVM</sequence>
<keyword evidence="3" id="KW-0732">Signal</keyword>
<dbReference type="InterPro" id="IPR050288">
    <property type="entry name" value="Cellulose_deg_GH3"/>
</dbReference>
<evidence type="ECO:0000256" key="3">
    <source>
        <dbReference type="SAM" id="SignalP"/>
    </source>
</evidence>
<keyword evidence="6" id="KW-1185">Reference proteome</keyword>
<dbReference type="InterPro" id="IPR013783">
    <property type="entry name" value="Ig-like_fold"/>
</dbReference>
<dbReference type="Pfam" id="PF01915">
    <property type="entry name" value="Glyco_hydro_3_C"/>
    <property type="match status" value="1"/>
</dbReference>
<dbReference type="GO" id="GO:0016787">
    <property type="term" value="F:hydrolase activity"/>
    <property type="evidence" value="ECO:0007669"/>
    <property type="project" value="UniProtKB-KW"/>
</dbReference>
<dbReference type="InterPro" id="IPR011658">
    <property type="entry name" value="PA14_dom"/>
</dbReference>
<dbReference type="Proteomes" id="UP001501195">
    <property type="component" value="Unassembled WGS sequence"/>
</dbReference>
<evidence type="ECO:0000256" key="1">
    <source>
        <dbReference type="ARBA" id="ARBA00005336"/>
    </source>
</evidence>
<dbReference type="PRINTS" id="PR00133">
    <property type="entry name" value="GLHYDRLASE3"/>
</dbReference>
<dbReference type="SMART" id="SM00758">
    <property type="entry name" value="PA14"/>
    <property type="match status" value="1"/>
</dbReference>
<dbReference type="EMBL" id="BAABIL010000054">
    <property type="protein sequence ID" value="GAA4965004.1"/>
    <property type="molecule type" value="Genomic_DNA"/>
</dbReference>
<feature type="chain" id="PRO_5046185421" evidence="3">
    <location>
        <begin position="33"/>
        <end position="889"/>
    </location>
</feature>
<accession>A0ABP9H9T1</accession>
<dbReference type="Gene3D" id="2.60.40.10">
    <property type="entry name" value="Immunoglobulins"/>
    <property type="match status" value="1"/>
</dbReference>
<comment type="similarity">
    <text evidence="1">Belongs to the glycosyl hydrolase 3 family.</text>
</comment>
<dbReference type="InterPro" id="IPR036881">
    <property type="entry name" value="Glyco_hydro_3_C_sf"/>
</dbReference>
<proteinExistence type="inferred from homology"/>
<evidence type="ECO:0000259" key="4">
    <source>
        <dbReference type="PROSITE" id="PS51820"/>
    </source>
</evidence>
<dbReference type="SUPFAM" id="SSF52279">
    <property type="entry name" value="Beta-D-glucan exohydrolase, C-terminal domain"/>
    <property type="match status" value="1"/>
</dbReference>
<dbReference type="InterPro" id="IPR002772">
    <property type="entry name" value="Glyco_hydro_3_C"/>
</dbReference>